<keyword evidence="1" id="KW-1133">Transmembrane helix</keyword>
<name>A0A133ZUS1_9FIRM</name>
<dbReference type="STRING" id="467210.HMPREF1866_00996"/>
<dbReference type="AlphaFoldDB" id="A0A133ZUS1"/>
<evidence type="ECO:0000313" key="3">
    <source>
        <dbReference type="Proteomes" id="UP000070394"/>
    </source>
</evidence>
<gene>
    <name evidence="2" type="ORF">HMPREF1866_00996</name>
</gene>
<reference evidence="3" key="1">
    <citation type="submission" date="2016-01" db="EMBL/GenBank/DDBJ databases">
        <authorList>
            <person name="Mitreva M."/>
            <person name="Pepin K.H."/>
            <person name="Mihindukulasuriya K.A."/>
            <person name="Fulton R."/>
            <person name="Fronick C."/>
            <person name="O'Laughlin M."/>
            <person name="Miner T."/>
            <person name="Herter B."/>
            <person name="Rosa B.A."/>
            <person name="Cordes M."/>
            <person name="Tomlinson C."/>
            <person name="Wollam A."/>
            <person name="Palsikar V.B."/>
            <person name="Mardis E.R."/>
            <person name="Wilson R.K."/>
        </authorList>
    </citation>
    <scope>NUCLEOTIDE SEQUENCE [LARGE SCALE GENOMIC DNA]</scope>
    <source>
        <strain evidence="3">DNF00896</strain>
    </source>
</reference>
<accession>A0A133ZUS1</accession>
<dbReference type="RefSeq" id="WP_040458181.1">
    <property type="nucleotide sequence ID" value="NZ_KQ959797.1"/>
</dbReference>
<dbReference type="Proteomes" id="UP000070394">
    <property type="component" value="Unassembled WGS sequence"/>
</dbReference>
<feature type="transmembrane region" description="Helical" evidence="1">
    <location>
        <begin position="43"/>
        <end position="63"/>
    </location>
</feature>
<evidence type="ECO:0008006" key="4">
    <source>
        <dbReference type="Google" id="ProtNLM"/>
    </source>
</evidence>
<feature type="transmembrane region" description="Helical" evidence="1">
    <location>
        <begin position="9"/>
        <end position="31"/>
    </location>
</feature>
<feature type="transmembrane region" description="Helical" evidence="1">
    <location>
        <begin position="106"/>
        <end position="125"/>
    </location>
</feature>
<proteinExistence type="predicted"/>
<protein>
    <recommendedName>
        <fullName evidence="4">ATP synthase I chain</fullName>
    </recommendedName>
</protein>
<evidence type="ECO:0000313" key="2">
    <source>
        <dbReference type="EMBL" id="KXB59180.1"/>
    </source>
</evidence>
<organism evidence="2 3">
    <name type="scientific">Lachnoanaerobaculum saburreum</name>
    <dbReference type="NCBI Taxonomy" id="467210"/>
    <lineage>
        <taxon>Bacteria</taxon>
        <taxon>Bacillati</taxon>
        <taxon>Bacillota</taxon>
        <taxon>Clostridia</taxon>
        <taxon>Lachnospirales</taxon>
        <taxon>Lachnospiraceae</taxon>
        <taxon>Lachnoanaerobaculum</taxon>
    </lineage>
</organism>
<keyword evidence="1" id="KW-0812">Transmembrane</keyword>
<keyword evidence="3" id="KW-1185">Reference proteome</keyword>
<dbReference type="PATRIC" id="fig|467210.3.peg.985"/>
<keyword evidence="1" id="KW-0472">Membrane</keyword>
<dbReference type="EMBL" id="LSDA01000037">
    <property type="protein sequence ID" value="KXB59180.1"/>
    <property type="molecule type" value="Genomic_DNA"/>
</dbReference>
<sequence>MSKDTRRTCLYMGIGVLIYEIILSLAAIPFARLMKYSVSSMELGILVGTVLVLAMVVDMGISTEDSLYGGTPSYAQRKIMIHSLLRKAVLFVVVAIFWNSRYINALAIVISVFGLKSGAYMYPLFKKIFEKRRKEET</sequence>
<evidence type="ECO:0000256" key="1">
    <source>
        <dbReference type="SAM" id="Phobius"/>
    </source>
</evidence>
<dbReference type="OrthoDB" id="1957216at2"/>
<comment type="caution">
    <text evidence="2">The sequence shown here is derived from an EMBL/GenBank/DDBJ whole genome shotgun (WGS) entry which is preliminary data.</text>
</comment>
<feature type="transmembrane region" description="Helical" evidence="1">
    <location>
        <begin position="84"/>
        <end position="100"/>
    </location>
</feature>